<evidence type="ECO:0000313" key="3">
    <source>
        <dbReference type="Proteomes" id="UP001139485"/>
    </source>
</evidence>
<dbReference type="PANTHER" id="PTHR34989">
    <property type="entry name" value="PROTEIN HDED"/>
    <property type="match status" value="1"/>
</dbReference>
<keyword evidence="3" id="KW-1185">Reference proteome</keyword>
<dbReference type="Proteomes" id="UP001139485">
    <property type="component" value="Unassembled WGS sequence"/>
</dbReference>
<name>A0A9X2D7H7_9ACTN</name>
<organism evidence="2 3">
    <name type="scientific">Nocardioides bruguierae</name>
    <dbReference type="NCBI Taxonomy" id="2945102"/>
    <lineage>
        <taxon>Bacteria</taxon>
        <taxon>Bacillati</taxon>
        <taxon>Actinomycetota</taxon>
        <taxon>Actinomycetes</taxon>
        <taxon>Propionibacteriales</taxon>
        <taxon>Nocardioidaceae</taxon>
        <taxon>Nocardioides</taxon>
    </lineage>
</organism>
<dbReference type="InterPro" id="IPR005325">
    <property type="entry name" value="DUF308_memb"/>
</dbReference>
<dbReference type="GO" id="GO:0005886">
    <property type="term" value="C:plasma membrane"/>
    <property type="evidence" value="ECO:0007669"/>
    <property type="project" value="TreeGrafter"/>
</dbReference>
<dbReference type="EMBL" id="JAMOIL010000003">
    <property type="protein sequence ID" value="MCM0619484.1"/>
    <property type="molecule type" value="Genomic_DNA"/>
</dbReference>
<accession>A0A9X2D7H7</accession>
<dbReference type="RefSeq" id="WP_250055359.1">
    <property type="nucleotide sequence ID" value="NZ_JAMJPH010000024.1"/>
</dbReference>
<protein>
    <submittedName>
        <fullName evidence="2">DUF308 domain-containing protein</fullName>
    </submittedName>
</protein>
<dbReference type="Pfam" id="PF03729">
    <property type="entry name" value="DUF308"/>
    <property type="match status" value="1"/>
</dbReference>
<dbReference type="PANTHER" id="PTHR34989:SF1">
    <property type="entry name" value="PROTEIN HDED"/>
    <property type="match status" value="1"/>
</dbReference>
<evidence type="ECO:0000313" key="2">
    <source>
        <dbReference type="EMBL" id="MCM0619484.1"/>
    </source>
</evidence>
<comment type="caution">
    <text evidence="2">The sequence shown here is derived from an EMBL/GenBank/DDBJ whole genome shotgun (WGS) entry which is preliminary data.</text>
</comment>
<feature type="transmembrane region" description="Helical" evidence="1">
    <location>
        <begin position="137"/>
        <end position="155"/>
    </location>
</feature>
<sequence length="196" mass="19919">MSHPQHGDSPDIIIGEVVGTRTFPLPWGLLAARGAVGVVAGVLLLAWPRASISVVLVLVGLWTAVDGVLTIAGARHEGSGRGERAVLALGGLLAVVIGAIAVVRPFETAAALAWMLGAWLLVLGLLQLVLTALRPSLLGLLTAAAVAAAGFLLILDPGRATTGLTMLIGLALVAWGALFVVVGLLARRASVSLLET</sequence>
<keyword evidence="1" id="KW-1133">Transmembrane helix</keyword>
<proteinExistence type="predicted"/>
<feature type="transmembrane region" description="Helical" evidence="1">
    <location>
        <begin position="85"/>
        <end position="103"/>
    </location>
</feature>
<feature type="transmembrane region" description="Helical" evidence="1">
    <location>
        <begin position="109"/>
        <end position="130"/>
    </location>
</feature>
<keyword evidence="1" id="KW-0812">Transmembrane</keyword>
<dbReference type="InterPro" id="IPR052712">
    <property type="entry name" value="Acid_resist_chaperone_HdeD"/>
</dbReference>
<evidence type="ECO:0000256" key="1">
    <source>
        <dbReference type="SAM" id="Phobius"/>
    </source>
</evidence>
<gene>
    <name evidence="2" type="ORF">M8330_04130</name>
</gene>
<reference evidence="2" key="1">
    <citation type="submission" date="2022-05" db="EMBL/GenBank/DDBJ databases">
        <authorList>
            <person name="Tuo L."/>
        </authorList>
    </citation>
    <scope>NUCLEOTIDE SEQUENCE</scope>
    <source>
        <strain evidence="2">BSK12Z-4</strain>
    </source>
</reference>
<feature type="transmembrane region" description="Helical" evidence="1">
    <location>
        <begin position="167"/>
        <end position="186"/>
    </location>
</feature>
<keyword evidence="1" id="KW-0472">Membrane</keyword>
<feature type="transmembrane region" description="Helical" evidence="1">
    <location>
        <begin position="52"/>
        <end position="73"/>
    </location>
</feature>
<feature type="transmembrane region" description="Helical" evidence="1">
    <location>
        <begin position="27"/>
        <end position="46"/>
    </location>
</feature>
<dbReference type="AlphaFoldDB" id="A0A9X2D7H7"/>